<feature type="region of interest" description="Disordered" evidence="1">
    <location>
        <begin position="76"/>
        <end position="100"/>
    </location>
</feature>
<sequence>MAKALYIVLQSRGQWWIDLEGRAFGPFANREAARREAIDLAKFLSHTGRSSEVMVPDEEGAYRLVWESARESSLARSVQPPMPSSLRDGPVLPRIRPIGSPAPASATVRMPVLSNLVGLDMSARVAASAAPANRVDVTAGSQHAPMQAAQ</sequence>
<evidence type="ECO:0000256" key="1">
    <source>
        <dbReference type="SAM" id="MobiDB-lite"/>
    </source>
</evidence>
<evidence type="ECO:0008006" key="4">
    <source>
        <dbReference type="Google" id="ProtNLM"/>
    </source>
</evidence>
<dbReference type="EMBL" id="RZNJ01000002">
    <property type="protein sequence ID" value="RUT32961.1"/>
    <property type="molecule type" value="Genomic_DNA"/>
</dbReference>
<organism evidence="2 3">
    <name type="scientific">Arsenicitalea aurantiaca</name>
    <dbReference type="NCBI Taxonomy" id="1783274"/>
    <lineage>
        <taxon>Bacteria</taxon>
        <taxon>Pseudomonadati</taxon>
        <taxon>Pseudomonadota</taxon>
        <taxon>Alphaproteobacteria</taxon>
        <taxon>Hyphomicrobiales</taxon>
        <taxon>Devosiaceae</taxon>
        <taxon>Arsenicitalea</taxon>
    </lineage>
</organism>
<gene>
    <name evidence="2" type="ORF">EMQ25_07480</name>
</gene>
<dbReference type="Proteomes" id="UP000281547">
    <property type="component" value="Unassembled WGS sequence"/>
</dbReference>
<accession>A0A433XFS7</accession>
<dbReference type="OrthoDB" id="7949809at2"/>
<name>A0A433XFS7_9HYPH</name>
<protein>
    <recommendedName>
        <fullName evidence="4">DUF2188 domain-containing protein</fullName>
    </recommendedName>
</protein>
<dbReference type="RefSeq" id="WP_127187918.1">
    <property type="nucleotide sequence ID" value="NZ_RZNJ01000002.1"/>
</dbReference>
<reference evidence="2 3" key="1">
    <citation type="journal article" date="2016" name="Int. J. Syst. Evol. Microbiol.">
        <title>Arsenicitalea aurantiaca gen. nov., sp. nov., a new member of the family Hyphomicrobiaceae, isolated from high-arsenic sediment.</title>
        <authorList>
            <person name="Mu Y."/>
            <person name="Zhou L."/>
            <person name="Zeng X.C."/>
            <person name="Liu L."/>
            <person name="Pan Y."/>
            <person name="Chen X."/>
            <person name="Wang J."/>
            <person name="Li S."/>
            <person name="Li W.J."/>
            <person name="Wang Y."/>
        </authorList>
    </citation>
    <scope>NUCLEOTIDE SEQUENCE [LARGE SCALE GENOMIC DNA]</scope>
    <source>
        <strain evidence="2 3">42-50</strain>
    </source>
</reference>
<evidence type="ECO:0000313" key="2">
    <source>
        <dbReference type="EMBL" id="RUT32961.1"/>
    </source>
</evidence>
<comment type="caution">
    <text evidence="2">The sequence shown here is derived from an EMBL/GenBank/DDBJ whole genome shotgun (WGS) entry which is preliminary data.</text>
</comment>
<evidence type="ECO:0000313" key="3">
    <source>
        <dbReference type="Proteomes" id="UP000281547"/>
    </source>
</evidence>
<proteinExistence type="predicted"/>
<keyword evidence="3" id="KW-1185">Reference proteome</keyword>
<dbReference type="AlphaFoldDB" id="A0A433XFS7"/>